<accession>A0ABV7TLV8</accession>
<dbReference type="Proteomes" id="UP001595629">
    <property type="component" value="Unassembled WGS sequence"/>
</dbReference>
<protein>
    <submittedName>
        <fullName evidence="2">NepR family anti-sigma factor</fullName>
    </submittedName>
</protein>
<reference evidence="3" key="1">
    <citation type="journal article" date="2019" name="Int. J. Syst. Evol. Microbiol.">
        <title>The Global Catalogue of Microorganisms (GCM) 10K type strain sequencing project: providing services to taxonomists for standard genome sequencing and annotation.</title>
        <authorList>
            <consortium name="The Broad Institute Genomics Platform"/>
            <consortium name="The Broad Institute Genome Sequencing Center for Infectious Disease"/>
            <person name="Wu L."/>
            <person name="Ma J."/>
        </authorList>
    </citation>
    <scope>NUCLEOTIDE SEQUENCE [LARGE SCALE GENOMIC DNA]</scope>
    <source>
        <strain evidence="3">KCTC 42911</strain>
    </source>
</reference>
<dbReference type="EMBL" id="JBHRXI010000029">
    <property type="protein sequence ID" value="MFC3616016.1"/>
    <property type="molecule type" value="Genomic_DNA"/>
</dbReference>
<evidence type="ECO:0000259" key="1">
    <source>
        <dbReference type="Pfam" id="PF18557"/>
    </source>
</evidence>
<comment type="caution">
    <text evidence="2">The sequence shown here is derived from an EMBL/GenBank/DDBJ whole genome shotgun (WGS) entry which is preliminary data.</text>
</comment>
<dbReference type="InterPro" id="IPR041649">
    <property type="entry name" value="NepR"/>
</dbReference>
<proteinExistence type="predicted"/>
<dbReference type="Pfam" id="PF18557">
    <property type="entry name" value="NepR"/>
    <property type="match status" value="1"/>
</dbReference>
<organism evidence="2 3">
    <name type="scientific">Lutimaribacter marinistellae</name>
    <dbReference type="NCBI Taxonomy" id="1820329"/>
    <lineage>
        <taxon>Bacteria</taxon>
        <taxon>Pseudomonadati</taxon>
        <taxon>Pseudomonadota</taxon>
        <taxon>Alphaproteobacteria</taxon>
        <taxon>Rhodobacterales</taxon>
        <taxon>Roseobacteraceae</taxon>
        <taxon>Lutimaribacter</taxon>
    </lineage>
</organism>
<sequence length="52" mass="5992">MASEKQKTDIDEQIDKNLKRVYEQTSKEALPDKFLDLIAKLKAGEEVPQNDE</sequence>
<feature type="domain" description="Anti-sigma factor NepR" evidence="1">
    <location>
        <begin position="12"/>
        <end position="45"/>
    </location>
</feature>
<name>A0ABV7TLV8_9RHOB</name>
<gene>
    <name evidence="2" type="ORF">ACFORG_19870</name>
</gene>
<evidence type="ECO:0000313" key="3">
    <source>
        <dbReference type="Proteomes" id="UP001595629"/>
    </source>
</evidence>
<evidence type="ECO:0000313" key="2">
    <source>
        <dbReference type="EMBL" id="MFC3616016.1"/>
    </source>
</evidence>
<dbReference type="RefSeq" id="WP_386737313.1">
    <property type="nucleotide sequence ID" value="NZ_JBHRXI010000029.1"/>
</dbReference>
<keyword evidence="3" id="KW-1185">Reference proteome</keyword>